<dbReference type="RefSeq" id="YP_009362675.1">
    <property type="nucleotide sequence ID" value="NC_034623.1"/>
</dbReference>
<dbReference type="EMBL" id="KY744229">
    <property type="protein sequence ID" value="ARQ96408.1"/>
    <property type="molecule type" value="Genomic_DNA"/>
</dbReference>
<evidence type="ECO:0000313" key="1">
    <source>
        <dbReference type="EMBL" id="ARQ96408.1"/>
    </source>
</evidence>
<dbReference type="Proteomes" id="UP000201526">
    <property type="component" value="Segment"/>
</dbReference>
<reference evidence="1 2" key="1">
    <citation type="journal article" date="2017" name="Viruses">
        <title>Differentiation and structure in Sulfolobus islandicus rod-shaped virus populations.</title>
        <authorList>
            <person name="Bautista M.A."/>
            <person name="Black J.A."/>
            <person name="Youngblut N.D."/>
            <person name="Whitaker R.J."/>
        </authorList>
    </citation>
    <scope>NUCLEOTIDE SEQUENCE [LARGE SCALE GENOMIC DNA]</scope>
</reference>
<evidence type="ECO:0000313" key="2">
    <source>
        <dbReference type="Proteomes" id="UP000201526"/>
    </source>
</evidence>
<organism evidence="1 2">
    <name type="scientific">Sulfolobus islandicus rod-shaped virus 8</name>
    <dbReference type="NCBI Taxonomy" id="1983551"/>
    <lineage>
        <taxon>Viruses</taxon>
        <taxon>Adnaviria</taxon>
        <taxon>Zilligvirae</taxon>
        <taxon>Taleaviricota</taxon>
        <taxon>Tokiviricetes</taxon>
        <taxon>Ligamenvirales</taxon>
        <taxon>Rudiviridae</taxon>
        <taxon>Usarudivirus</taxon>
        <taxon>Usarudivirus caloris</taxon>
        <taxon>Usarudivirus SIRV8</taxon>
    </lineage>
</organism>
<accession>A0A1X9SJK5</accession>
<dbReference type="KEGG" id="vg:32878577"/>
<sequence>MLYSLMIKITKNRDLKKERKIYKGGERYDIMVKR</sequence>
<proteinExistence type="predicted"/>
<keyword evidence="2" id="KW-1185">Reference proteome</keyword>
<name>A0A1X9SJK5_9VIRU</name>
<protein>
    <submittedName>
        <fullName evidence="1">Uncharacterized protein</fullName>
    </submittedName>
</protein>
<dbReference type="GeneID" id="32878577"/>